<feature type="domain" description="Response regulatory" evidence="3">
    <location>
        <begin position="16"/>
        <end position="134"/>
    </location>
</feature>
<feature type="modified residue" description="4-aspartylphosphate" evidence="2">
    <location>
        <position position="65"/>
    </location>
</feature>
<dbReference type="Gene3D" id="3.40.50.2300">
    <property type="match status" value="1"/>
</dbReference>
<evidence type="ECO:0000256" key="1">
    <source>
        <dbReference type="ARBA" id="ARBA00022553"/>
    </source>
</evidence>
<evidence type="ECO:0000259" key="3">
    <source>
        <dbReference type="PROSITE" id="PS50110"/>
    </source>
</evidence>
<name>A0A5C6EPK2_9BACT</name>
<dbReference type="PROSITE" id="PS50110">
    <property type="entry name" value="RESPONSE_REGULATORY"/>
    <property type="match status" value="1"/>
</dbReference>
<evidence type="ECO:0000256" key="2">
    <source>
        <dbReference type="PROSITE-ProRule" id="PRU00169"/>
    </source>
</evidence>
<keyword evidence="1 2" id="KW-0597">Phosphoprotein</keyword>
<keyword evidence="5" id="KW-1185">Reference proteome</keyword>
<dbReference type="CDD" id="cd00156">
    <property type="entry name" value="REC"/>
    <property type="match status" value="1"/>
</dbReference>
<accession>A0A5C6EPK2</accession>
<proteinExistence type="predicted"/>
<dbReference type="PANTHER" id="PTHR44591:SF23">
    <property type="entry name" value="CHEY SUBFAMILY"/>
    <property type="match status" value="1"/>
</dbReference>
<dbReference type="GO" id="GO:0000160">
    <property type="term" value="P:phosphorelay signal transduction system"/>
    <property type="evidence" value="ECO:0007669"/>
    <property type="project" value="InterPro"/>
</dbReference>
<dbReference type="InterPro" id="IPR001789">
    <property type="entry name" value="Sig_transdc_resp-reg_receiver"/>
</dbReference>
<dbReference type="Pfam" id="PF00072">
    <property type="entry name" value="Response_reg"/>
    <property type="match status" value="1"/>
</dbReference>
<organism evidence="4 5">
    <name type="scientific">Rubripirellula reticaptiva</name>
    <dbReference type="NCBI Taxonomy" id="2528013"/>
    <lineage>
        <taxon>Bacteria</taxon>
        <taxon>Pseudomonadati</taxon>
        <taxon>Planctomycetota</taxon>
        <taxon>Planctomycetia</taxon>
        <taxon>Pirellulales</taxon>
        <taxon>Pirellulaceae</taxon>
        <taxon>Rubripirellula</taxon>
    </lineage>
</organism>
<sequence length="136" mass="15118">MCRYEMTDGQRPQTLEIIAADDNRSQRLLLRRCLTAAGHHIRVAKDGREALQLANEQQPDLIVTDLEMPGGNGFDLIDAIRGSDNQSLRHVPIIVCSSRSETISLNHVLDQGADSFVTKPVHVHELQLAIQNLTTL</sequence>
<evidence type="ECO:0000313" key="4">
    <source>
        <dbReference type="EMBL" id="TWU49516.1"/>
    </source>
</evidence>
<dbReference type="SMART" id="SM00448">
    <property type="entry name" value="REC"/>
    <property type="match status" value="1"/>
</dbReference>
<dbReference type="AlphaFoldDB" id="A0A5C6EPK2"/>
<dbReference type="EMBL" id="SJPX01000004">
    <property type="protein sequence ID" value="TWU49516.1"/>
    <property type="molecule type" value="Genomic_DNA"/>
</dbReference>
<dbReference type="RefSeq" id="WP_186776395.1">
    <property type="nucleotide sequence ID" value="NZ_SJPX01000004.1"/>
</dbReference>
<comment type="caution">
    <text evidence="4">The sequence shown here is derived from an EMBL/GenBank/DDBJ whole genome shotgun (WGS) entry which is preliminary data.</text>
</comment>
<dbReference type="SUPFAM" id="SSF52172">
    <property type="entry name" value="CheY-like"/>
    <property type="match status" value="1"/>
</dbReference>
<evidence type="ECO:0000313" key="5">
    <source>
        <dbReference type="Proteomes" id="UP000317977"/>
    </source>
</evidence>
<dbReference type="Proteomes" id="UP000317977">
    <property type="component" value="Unassembled WGS sequence"/>
</dbReference>
<reference evidence="4 5" key="1">
    <citation type="submission" date="2019-02" db="EMBL/GenBank/DDBJ databases">
        <title>Deep-cultivation of Planctomycetes and their phenomic and genomic characterization uncovers novel biology.</title>
        <authorList>
            <person name="Wiegand S."/>
            <person name="Jogler M."/>
            <person name="Boedeker C."/>
            <person name="Pinto D."/>
            <person name="Vollmers J."/>
            <person name="Rivas-Marin E."/>
            <person name="Kohn T."/>
            <person name="Peeters S.H."/>
            <person name="Heuer A."/>
            <person name="Rast P."/>
            <person name="Oberbeckmann S."/>
            <person name="Bunk B."/>
            <person name="Jeske O."/>
            <person name="Meyerdierks A."/>
            <person name="Storesund J.E."/>
            <person name="Kallscheuer N."/>
            <person name="Luecker S."/>
            <person name="Lage O.M."/>
            <person name="Pohl T."/>
            <person name="Merkel B.J."/>
            <person name="Hornburger P."/>
            <person name="Mueller R.-W."/>
            <person name="Bruemmer F."/>
            <person name="Labrenz M."/>
            <person name="Spormann A.M."/>
            <person name="Op Den Camp H."/>
            <person name="Overmann J."/>
            <person name="Amann R."/>
            <person name="Jetten M.S.M."/>
            <person name="Mascher T."/>
            <person name="Medema M.H."/>
            <person name="Devos D.P."/>
            <person name="Kaster A.-K."/>
            <person name="Ovreas L."/>
            <person name="Rohde M."/>
            <person name="Galperin M.Y."/>
            <person name="Jogler C."/>
        </authorList>
    </citation>
    <scope>NUCLEOTIDE SEQUENCE [LARGE SCALE GENOMIC DNA]</scope>
    <source>
        <strain evidence="4 5">Poly59</strain>
    </source>
</reference>
<dbReference type="InterPro" id="IPR050595">
    <property type="entry name" value="Bact_response_regulator"/>
</dbReference>
<dbReference type="InterPro" id="IPR011006">
    <property type="entry name" value="CheY-like_superfamily"/>
</dbReference>
<protein>
    <submittedName>
        <fullName evidence="4">Virulence transcriptional regulatory protein PhoP</fullName>
    </submittedName>
</protein>
<dbReference type="PANTHER" id="PTHR44591">
    <property type="entry name" value="STRESS RESPONSE REGULATOR PROTEIN 1"/>
    <property type="match status" value="1"/>
</dbReference>
<gene>
    <name evidence="4" type="primary">phoP_3</name>
    <name evidence="4" type="ORF">Poly59_41310</name>
</gene>